<dbReference type="AlphaFoldDB" id="A0A0H2RW90"/>
<evidence type="ECO:0000259" key="2">
    <source>
        <dbReference type="Pfam" id="PF20151"/>
    </source>
</evidence>
<evidence type="ECO:0000313" key="4">
    <source>
        <dbReference type="Proteomes" id="UP000053477"/>
    </source>
</evidence>
<feature type="transmembrane region" description="Helical" evidence="1">
    <location>
        <begin position="51"/>
        <end position="73"/>
    </location>
</feature>
<accession>A0A0H2RW90</accession>
<protein>
    <recommendedName>
        <fullName evidence="2">DUF6533 domain-containing protein</fullName>
    </recommendedName>
</protein>
<dbReference type="Proteomes" id="UP000053477">
    <property type="component" value="Unassembled WGS sequence"/>
</dbReference>
<evidence type="ECO:0000256" key="1">
    <source>
        <dbReference type="SAM" id="Phobius"/>
    </source>
</evidence>
<feature type="domain" description="DUF6533" evidence="2">
    <location>
        <begin position="16"/>
        <end position="63"/>
    </location>
</feature>
<sequence>MDNDARTRHLIASNIRVAFLAVGLYEYIITLPAEYRFYRAQFLSRRISRHCALFVLIRYVSILVVIVNTVGFFGSFSPASCHRLFLVAPIVKVFQSICSQLILADRTYAISQKTRWVGLLLGFLLVTSTASEFFTSVYKRQAVQAFDNNCTSGNSASSLIAWYFYVITMIFDVTTIGISTMYLWKYFQEARTMSCFARRLLYEGIGYIALLSAANIVNIILFHNPSLLIQSSAASVGYILTWITSQRILINQRGELSRLLNT</sequence>
<dbReference type="InParanoid" id="A0A0H2RW90"/>
<keyword evidence="4" id="KW-1185">Reference proteome</keyword>
<feature type="transmembrane region" description="Helical" evidence="1">
    <location>
        <begin position="228"/>
        <end position="250"/>
    </location>
</feature>
<proteinExistence type="predicted"/>
<keyword evidence="1" id="KW-0472">Membrane</keyword>
<organism evidence="3 4">
    <name type="scientific">Schizopora paradoxa</name>
    <dbReference type="NCBI Taxonomy" id="27342"/>
    <lineage>
        <taxon>Eukaryota</taxon>
        <taxon>Fungi</taxon>
        <taxon>Dikarya</taxon>
        <taxon>Basidiomycota</taxon>
        <taxon>Agaricomycotina</taxon>
        <taxon>Agaricomycetes</taxon>
        <taxon>Hymenochaetales</taxon>
        <taxon>Schizoporaceae</taxon>
        <taxon>Schizopora</taxon>
    </lineage>
</organism>
<dbReference type="InterPro" id="IPR045340">
    <property type="entry name" value="DUF6533"/>
</dbReference>
<reference evidence="3 4" key="1">
    <citation type="submission" date="2015-04" db="EMBL/GenBank/DDBJ databases">
        <title>Complete genome sequence of Schizopora paradoxa KUC8140, a cosmopolitan wood degrader in East Asia.</title>
        <authorList>
            <consortium name="DOE Joint Genome Institute"/>
            <person name="Min B."/>
            <person name="Park H."/>
            <person name="Jang Y."/>
            <person name="Kim J.-J."/>
            <person name="Kim K.H."/>
            <person name="Pangilinan J."/>
            <person name="Lipzen A."/>
            <person name="Riley R."/>
            <person name="Grigoriev I.V."/>
            <person name="Spatafora J.W."/>
            <person name="Choi I.-G."/>
        </authorList>
    </citation>
    <scope>NUCLEOTIDE SEQUENCE [LARGE SCALE GENOMIC DNA]</scope>
    <source>
        <strain evidence="3 4">KUC8140</strain>
    </source>
</reference>
<feature type="transmembrane region" description="Helical" evidence="1">
    <location>
        <begin position="205"/>
        <end position="222"/>
    </location>
</feature>
<evidence type="ECO:0000313" key="3">
    <source>
        <dbReference type="EMBL" id="KLO16089.1"/>
    </source>
</evidence>
<keyword evidence="1" id="KW-0812">Transmembrane</keyword>
<dbReference type="Pfam" id="PF20151">
    <property type="entry name" value="DUF6533"/>
    <property type="match status" value="1"/>
</dbReference>
<feature type="transmembrane region" description="Helical" evidence="1">
    <location>
        <begin position="85"/>
        <end position="104"/>
    </location>
</feature>
<feature type="transmembrane region" description="Helical" evidence="1">
    <location>
        <begin position="12"/>
        <end position="30"/>
    </location>
</feature>
<gene>
    <name evidence="3" type="ORF">SCHPADRAFT_228059</name>
</gene>
<name>A0A0H2RW90_9AGAM</name>
<feature type="transmembrane region" description="Helical" evidence="1">
    <location>
        <begin position="162"/>
        <end position="184"/>
    </location>
</feature>
<keyword evidence="1" id="KW-1133">Transmembrane helix</keyword>
<dbReference type="OrthoDB" id="3346251at2759"/>
<dbReference type="EMBL" id="KQ085920">
    <property type="protein sequence ID" value="KLO16089.1"/>
    <property type="molecule type" value="Genomic_DNA"/>
</dbReference>
<feature type="transmembrane region" description="Helical" evidence="1">
    <location>
        <begin position="116"/>
        <end position="138"/>
    </location>
</feature>